<dbReference type="Pfam" id="PF08239">
    <property type="entry name" value="SH3_3"/>
    <property type="match status" value="1"/>
</dbReference>
<organism evidence="2 3">
    <name type="scientific">Marispirochaeta aestuarii</name>
    <dbReference type="NCBI Taxonomy" id="1963862"/>
    <lineage>
        <taxon>Bacteria</taxon>
        <taxon>Pseudomonadati</taxon>
        <taxon>Spirochaetota</taxon>
        <taxon>Spirochaetia</taxon>
        <taxon>Spirochaetales</taxon>
        <taxon>Spirochaetaceae</taxon>
        <taxon>Marispirochaeta</taxon>
    </lineage>
</organism>
<dbReference type="RefSeq" id="WP_083052628.1">
    <property type="nucleotide sequence ID" value="NZ_CAXXQO010000003.1"/>
</dbReference>
<accession>A0A1Y1RTZ4</accession>
<dbReference type="Proteomes" id="UP000192343">
    <property type="component" value="Unassembled WGS sequence"/>
</dbReference>
<sequence length="136" mass="15499">MIKSLQNMGSKKYMLLGAFGILLALTGCSKEEALTNIELPPTSLLSMREKWGVIASSHLRMRDKPDPQSEVVTTFWNRRGVVLEVLSQSPEKVFLEGYENYWYQVSYDGLIGWVFGAYVELYGSREQALRAARETR</sequence>
<evidence type="ECO:0000313" key="2">
    <source>
        <dbReference type="EMBL" id="ORC31795.1"/>
    </source>
</evidence>
<dbReference type="PROSITE" id="PS51257">
    <property type="entry name" value="PROKAR_LIPOPROTEIN"/>
    <property type="match status" value="1"/>
</dbReference>
<feature type="domain" description="SH3b" evidence="1">
    <location>
        <begin position="58"/>
        <end position="120"/>
    </location>
</feature>
<comment type="caution">
    <text evidence="2">The sequence shown here is derived from an EMBL/GenBank/DDBJ whole genome shotgun (WGS) entry which is preliminary data.</text>
</comment>
<name>A0A1Y1RTZ4_9SPIO</name>
<evidence type="ECO:0000259" key="1">
    <source>
        <dbReference type="Pfam" id="PF08239"/>
    </source>
</evidence>
<proteinExistence type="predicted"/>
<gene>
    <name evidence="2" type="ORF">B4O97_16750</name>
</gene>
<dbReference type="EMBL" id="MWQY01000024">
    <property type="protein sequence ID" value="ORC31795.1"/>
    <property type="molecule type" value="Genomic_DNA"/>
</dbReference>
<dbReference type="InterPro" id="IPR003646">
    <property type="entry name" value="SH3-like_bac-type"/>
</dbReference>
<dbReference type="Gene3D" id="2.30.30.40">
    <property type="entry name" value="SH3 Domains"/>
    <property type="match status" value="1"/>
</dbReference>
<protein>
    <recommendedName>
        <fullName evidence="1">SH3b domain-containing protein</fullName>
    </recommendedName>
</protein>
<dbReference type="STRING" id="1963862.B4O97_16750"/>
<evidence type="ECO:0000313" key="3">
    <source>
        <dbReference type="Proteomes" id="UP000192343"/>
    </source>
</evidence>
<reference evidence="2 3" key="1">
    <citation type="submission" date="2017-03" db="EMBL/GenBank/DDBJ databases">
        <title>Draft Genome sequence of Marispirochaeta sp. strain JC444.</title>
        <authorList>
            <person name="Shivani Y."/>
            <person name="Subhash Y."/>
            <person name="Sasikala C."/>
            <person name="Ramana C."/>
        </authorList>
    </citation>
    <scope>NUCLEOTIDE SEQUENCE [LARGE SCALE GENOMIC DNA]</scope>
    <source>
        <strain evidence="2 3">JC444</strain>
    </source>
</reference>
<dbReference type="AlphaFoldDB" id="A0A1Y1RTZ4"/>
<dbReference type="OrthoDB" id="369832at2"/>
<keyword evidence="3" id="KW-1185">Reference proteome</keyword>